<keyword evidence="1" id="KW-1133">Transmembrane helix</keyword>
<evidence type="ECO:0008006" key="3">
    <source>
        <dbReference type="Google" id="ProtNLM"/>
    </source>
</evidence>
<dbReference type="AlphaFoldDB" id="A0A1B2EJL9"/>
<reference evidence="2" key="1">
    <citation type="submission" date="2016-07" db="EMBL/GenBank/DDBJ databases">
        <title>Microvirga ossetica sp. nov. a new species of rhizobia isolated from root nodules of the legume species Vicia alpestris Steven originated from North Ossetia region in the Caucasus.</title>
        <authorList>
            <person name="Safronova V.I."/>
            <person name="Kuznetsova I.G."/>
            <person name="Sazanova A.L."/>
            <person name="Belimov A."/>
            <person name="Andronov E."/>
            <person name="Osledkin Y.S."/>
            <person name="Onishchuk O.P."/>
            <person name="Kurchak O.N."/>
            <person name="Shaposhnikov A.I."/>
            <person name="Willems A."/>
            <person name="Tikhonovich I.A."/>
        </authorList>
    </citation>
    <scope>NUCLEOTIDE SEQUENCE [LARGE SCALE GENOMIC DNA]</scope>
    <source>
        <strain evidence="2">V5/3M</strain>
    </source>
</reference>
<protein>
    <recommendedName>
        <fullName evidence="3">Tryptophan synthase subunit beta</fullName>
    </recommendedName>
</protein>
<gene>
    <name evidence="2" type="ORF">BB934_19760</name>
</gene>
<keyword evidence="1" id="KW-0812">Transmembrane</keyword>
<accession>A0A1B2EJL9</accession>
<dbReference type="OrthoDB" id="5959103at2"/>
<evidence type="ECO:0000256" key="1">
    <source>
        <dbReference type="SAM" id="Phobius"/>
    </source>
</evidence>
<keyword evidence="1" id="KW-0472">Membrane</keyword>
<feature type="transmembrane region" description="Helical" evidence="1">
    <location>
        <begin position="39"/>
        <end position="65"/>
    </location>
</feature>
<dbReference type="EMBL" id="CP016616">
    <property type="protein sequence ID" value="ANY80185.1"/>
    <property type="molecule type" value="Genomic_DNA"/>
</dbReference>
<dbReference type="KEGG" id="moc:BB934_19760"/>
<proteinExistence type="predicted"/>
<organism evidence="2">
    <name type="scientific">Microvirga ossetica</name>
    <dbReference type="NCBI Taxonomy" id="1882682"/>
    <lineage>
        <taxon>Bacteria</taxon>
        <taxon>Pseudomonadati</taxon>
        <taxon>Pseudomonadota</taxon>
        <taxon>Alphaproteobacteria</taxon>
        <taxon>Hyphomicrobiales</taxon>
        <taxon>Methylobacteriaceae</taxon>
        <taxon>Microvirga</taxon>
    </lineage>
</organism>
<sequence length="108" mass="12477">MTPHSGRAVLRQAFRHLEHEVPGKVAYVLRNLRHPNARWIRIPVGILLMLGGVVSILPFLGLWMLPLGLLLIAYDVPFLQKPVGRFTLWAIQKWAVLRQRLFPERPQN</sequence>
<evidence type="ECO:0000313" key="2">
    <source>
        <dbReference type="EMBL" id="ANY80185.1"/>
    </source>
</evidence>
<name>A0A1B2EJL9_9HYPH</name>